<proteinExistence type="predicted"/>
<gene>
    <name evidence="1" type="ORF">RDI58_013490</name>
</gene>
<evidence type="ECO:0000313" key="2">
    <source>
        <dbReference type="Proteomes" id="UP001371456"/>
    </source>
</evidence>
<evidence type="ECO:0000313" key="1">
    <source>
        <dbReference type="EMBL" id="KAK6789690.1"/>
    </source>
</evidence>
<dbReference type="Proteomes" id="UP001371456">
    <property type="component" value="Unassembled WGS sequence"/>
</dbReference>
<protein>
    <submittedName>
        <fullName evidence="1">Uncharacterized protein</fullName>
    </submittedName>
</protein>
<keyword evidence="2" id="KW-1185">Reference proteome</keyword>
<accession>A0AAN8TMB2</accession>
<reference evidence="1 2" key="1">
    <citation type="submission" date="2024-02" db="EMBL/GenBank/DDBJ databases">
        <title>de novo genome assembly of Solanum bulbocastanum strain 11H21.</title>
        <authorList>
            <person name="Hosaka A.J."/>
        </authorList>
    </citation>
    <scope>NUCLEOTIDE SEQUENCE [LARGE SCALE GENOMIC DNA]</scope>
    <source>
        <tissue evidence="1">Young leaves</tissue>
    </source>
</reference>
<comment type="caution">
    <text evidence="1">The sequence shown here is derived from an EMBL/GenBank/DDBJ whole genome shotgun (WGS) entry which is preliminary data.</text>
</comment>
<organism evidence="1 2">
    <name type="scientific">Solanum bulbocastanum</name>
    <name type="common">Wild potato</name>
    <dbReference type="NCBI Taxonomy" id="147425"/>
    <lineage>
        <taxon>Eukaryota</taxon>
        <taxon>Viridiplantae</taxon>
        <taxon>Streptophyta</taxon>
        <taxon>Embryophyta</taxon>
        <taxon>Tracheophyta</taxon>
        <taxon>Spermatophyta</taxon>
        <taxon>Magnoliopsida</taxon>
        <taxon>eudicotyledons</taxon>
        <taxon>Gunneridae</taxon>
        <taxon>Pentapetalae</taxon>
        <taxon>asterids</taxon>
        <taxon>lamiids</taxon>
        <taxon>Solanales</taxon>
        <taxon>Solanaceae</taxon>
        <taxon>Solanoideae</taxon>
        <taxon>Solaneae</taxon>
        <taxon>Solanum</taxon>
    </lineage>
</organism>
<sequence length="29" mass="3204">MFASSQISYLNWMLSSSKSTVGRGSDISY</sequence>
<dbReference type="EMBL" id="JBANQN010000005">
    <property type="protein sequence ID" value="KAK6789690.1"/>
    <property type="molecule type" value="Genomic_DNA"/>
</dbReference>
<dbReference type="AlphaFoldDB" id="A0AAN8TMB2"/>
<name>A0AAN8TMB2_SOLBU</name>